<evidence type="ECO:0000256" key="5">
    <source>
        <dbReference type="ARBA" id="ARBA00023002"/>
    </source>
</evidence>
<comment type="similarity">
    <text evidence="2">Belongs to the FAD-dependent glycerol-3-phosphate dehydrogenase family.</text>
</comment>
<keyword evidence="5" id="KW-0560">Oxidoreductase</keyword>
<comment type="caution">
    <text evidence="8">The sequence shown here is derived from an EMBL/GenBank/DDBJ whole genome shotgun (WGS) entry which is preliminary data.</text>
</comment>
<dbReference type="Proteomes" id="UP001156641">
    <property type="component" value="Unassembled WGS sequence"/>
</dbReference>
<protein>
    <submittedName>
        <fullName evidence="8">Glycerol-3-phosphate dehydrogenase</fullName>
    </submittedName>
</protein>
<evidence type="ECO:0000313" key="8">
    <source>
        <dbReference type="EMBL" id="GLR67764.1"/>
    </source>
</evidence>
<sequence length="507" mass="55922">MTRAPGDIYDLFVIGGGINGAAIACAAADRGLGVALADARDFAEGTSSRSSKLIHGGLRYLETYDFRLVRHALLEREILMARTPHLVWPIRLVLPHVPALRPRWLIRLGLFLYDHLARRKTLPASRMVRLAGHEFGAPLKPEYRFAFAYSDCRGDDARLVIANLLGAQARGASILPRRRVTGARRTGEVWQIELADAQTGETSTVAARALVNAAGPWVAQVAHTLEGAATGRRPRLVRGSHIVVPRLWEGEHGYFLQTTDNRTMEMFPYENGFTSIGTTDTPWEQPPEEIAVSEAEVSYMLEQVNRYLRNPVRPEDIVWRYAGVRPLFEVGGGRDSDLSTLTRDYSFEIGGGRDAAPVLTVFGGKLTTHRRMAEDALARLAVVFPMPEPAHPADAPLPGGEFGPAGLAGFEAGMARRHAWLPAGLRTRLARLYGTRMEILLESVTSLSGLGRCFGADLYQREVDFLIRTEWARTAEDILWRRTKLGLWLSPGQALELAEYIAGRGGA</sequence>
<accession>A0ABQ6A5N5</accession>
<dbReference type="SUPFAM" id="SSF54373">
    <property type="entry name" value="FAD-linked reductases, C-terminal domain"/>
    <property type="match status" value="1"/>
</dbReference>
<dbReference type="PRINTS" id="PR01001">
    <property type="entry name" value="FADG3PDH"/>
</dbReference>
<dbReference type="PANTHER" id="PTHR11985">
    <property type="entry name" value="GLYCEROL-3-PHOSPHATE DEHYDROGENASE"/>
    <property type="match status" value="1"/>
</dbReference>
<dbReference type="NCBIfam" id="NF009906">
    <property type="entry name" value="PRK13369.1"/>
    <property type="match status" value="1"/>
</dbReference>
<dbReference type="RefSeq" id="WP_284258515.1">
    <property type="nucleotide sequence ID" value="NZ_BSOS01000067.1"/>
</dbReference>
<dbReference type="Pfam" id="PF01266">
    <property type="entry name" value="DAO"/>
    <property type="match status" value="1"/>
</dbReference>
<organism evidence="8 9">
    <name type="scientific">Acidocella aquatica</name>
    <dbReference type="NCBI Taxonomy" id="1922313"/>
    <lineage>
        <taxon>Bacteria</taxon>
        <taxon>Pseudomonadati</taxon>
        <taxon>Pseudomonadota</taxon>
        <taxon>Alphaproteobacteria</taxon>
        <taxon>Acetobacterales</taxon>
        <taxon>Acidocellaceae</taxon>
        <taxon>Acidocella</taxon>
    </lineage>
</organism>
<evidence type="ECO:0000313" key="9">
    <source>
        <dbReference type="Proteomes" id="UP001156641"/>
    </source>
</evidence>
<dbReference type="Pfam" id="PF16901">
    <property type="entry name" value="DAO_C"/>
    <property type="match status" value="1"/>
</dbReference>
<evidence type="ECO:0000256" key="3">
    <source>
        <dbReference type="ARBA" id="ARBA00022630"/>
    </source>
</evidence>
<dbReference type="InterPro" id="IPR000447">
    <property type="entry name" value="G3P_DH_FAD-dep"/>
</dbReference>
<evidence type="ECO:0000256" key="4">
    <source>
        <dbReference type="ARBA" id="ARBA00022827"/>
    </source>
</evidence>
<keyword evidence="4" id="KW-0274">FAD</keyword>
<dbReference type="PANTHER" id="PTHR11985:SF15">
    <property type="entry name" value="GLYCEROL-3-PHOSPHATE DEHYDROGENASE, MITOCHONDRIAL"/>
    <property type="match status" value="1"/>
</dbReference>
<dbReference type="Gene3D" id="1.10.8.870">
    <property type="entry name" value="Alpha-glycerophosphate oxidase, cap domain"/>
    <property type="match status" value="1"/>
</dbReference>
<dbReference type="InterPro" id="IPR036188">
    <property type="entry name" value="FAD/NAD-bd_sf"/>
</dbReference>
<dbReference type="InterPro" id="IPR006076">
    <property type="entry name" value="FAD-dep_OxRdtase"/>
</dbReference>
<feature type="domain" description="Alpha-glycerophosphate oxidase C-terminal" evidence="7">
    <location>
        <begin position="395"/>
        <end position="496"/>
    </location>
</feature>
<name>A0ABQ6A5N5_9PROT</name>
<evidence type="ECO:0000256" key="1">
    <source>
        <dbReference type="ARBA" id="ARBA00001974"/>
    </source>
</evidence>
<dbReference type="InterPro" id="IPR031656">
    <property type="entry name" value="DAO_C"/>
</dbReference>
<evidence type="ECO:0000259" key="7">
    <source>
        <dbReference type="Pfam" id="PF16901"/>
    </source>
</evidence>
<dbReference type="InterPro" id="IPR038299">
    <property type="entry name" value="DAO_C_sf"/>
</dbReference>
<keyword evidence="3" id="KW-0285">Flavoprotein</keyword>
<comment type="cofactor">
    <cofactor evidence="1">
        <name>FAD</name>
        <dbReference type="ChEBI" id="CHEBI:57692"/>
    </cofactor>
</comment>
<dbReference type="PROSITE" id="PS51257">
    <property type="entry name" value="PROKAR_LIPOPROTEIN"/>
    <property type="match status" value="1"/>
</dbReference>
<dbReference type="Gene3D" id="3.50.50.60">
    <property type="entry name" value="FAD/NAD(P)-binding domain"/>
    <property type="match status" value="1"/>
</dbReference>
<gene>
    <name evidence="8" type="ORF">GCM10010909_24450</name>
</gene>
<reference evidence="9" key="1">
    <citation type="journal article" date="2019" name="Int. J. Syst. Evol. Microbiol.">
        <title>The Global Catalogue of Microorganisms (GCM) 10K type strain sequencing project: providing services to taxonomists for standard genome sequencing and annotation.</title>
        <authorList>
            <consortium name="The Broad Institute Genomics Platform"/>
            <consortium name="The Broad Institute Genome Sequencing Center for Infectious Disease"/>
            <person name="Wu L."/>
            <person name="Ma J."/>
        </authorList>
    </citation>
    <scope>NUCLEOTIDE SEQUENCE [LARGE SCALE GENOMIC DNA]</scope>
    <source>
        <strain evidence="9">NBRC 112502</strain>
    </source>
</reference>
<dbReference type="SUPFAM" id="SSF51905">
    <property type="entry name" value="FAD/NAD(P)-binding domain"/>
    <property type="match status" value="1"/>
</dbReference>
<dbReference type="Gene3D" id="3.30.9.10">
    <property type="entry name" value="D-Amino Acid Oxidase, subunit A, domain 2"/>
    <property type="match status" value="1"/>
</dbReference>
<feature type="domain" description="FAD dependent oxidoreductase" evidence="6">
    <location>
        <begin position="10"/>
        <end position="329"/>
    </location>
</feature>
<evidence type="ECO:0000259" key="6">
    <source>
        <dbReference type="Pfam" id="PF01266"/>
    </source>
</evidence>
<proteinExistence type="inferred from homology"/>
<dbReference type="EMBL" id="BSOS01000067">
    <property type="protein sequence ID" value="GLR67764.1"/>
    <property type="molecule type" value="Genomic_DNA"/>
</dbReference>
<dbReference type="Gene3D" id="6.10.250.1890">
    <property type="match status" value="1"/>
</dbReference>
<dbReference type="NCBIfam" id="NF008899">
    <property type="entry name" value="PRK12266.1"/>
    <property type="match status" value="1"/>
</dbReference>
<keyword evidence="9" id="KW-1185">Reference proteome</keyword>
<evidence type="ECO:0000256" key="2">
    <source>
        <dbReference type="ARBA" id="ARBA00007330"/>
    </source>
</evidence>